<evidence type="ECO:0000313" key="3">
    <source>
        <dbReference type="Proteomes" id="UP001320420"/>
    </source>
</evidence>
<sequence length="477" mass="54093">MLQSRHPWPSGVVRSRDFDEWDRQSLTSGAGSETWALETIEGSEVVDCLIVFLRHLLSLGYEYRHIKEQRLFDVAFKDFGRIRSDDFHAKIQLVEILGGDEDKVARSSFDQLLGLDIVDTCILATENFEPIDRQTWRLGEQGDMVRYDLSDADARKFGDLRYDGAKPLSESIAACFGEGTIGSHKVLLTCKFPRFLRVSYGSPPAGFCKPGQFTAGFKSLQNFELSAPCRELTETQIFEFKTSSRRYHLCFATCLDRKQQHDYRAYKLNGEPATGVPTTAQIKDWPAVNTVRWSLEDPGRQFLLFYRRVDDPAPNSVLSKLPRQNRTQSHPSEEGSEEAHQEREKTRETDNTRKPGEPRQTDQTHEIGQTGQTGQIHETGQVGQTHETNQTAQTHEVDQTHETSQTGQICEILEARLKGETDEIGEDTEIMEATKVRTDLRLTITGGVQDMDRSFSYPASGPRPRLVWTGLPEYVPL</sequence>
<feature type="compositionally biased region" description="Polar residues" evidence="1">
    <location>
        <begin position="316"/>
        <end position="330"/>
    </location>
</feature>
<evidence type="ECO:0000313" key="2">
    <source>
        <dbReference type="EMBL" id="KAK7740645.1"/>
    </source>
</evidence>
<evidence type="ECO:0000256" key="1">
    <source>
        <dbReference type="SAM" id="MobiDB-lite"/>
    </source>
</evidence>
<dbReference type="EMBL" id="JAKJXP020000165">
    <property type="protein sequence ID" value="KAK7740645.1"/>
    <property type="molecule type" value="Genomic_DNA"/>
</dbReference>
<dbReference type="AlphaFoldDB" id="A0AAN9U5X4"/>
<feature type="compositionally biased region" description="Polar residues" evidence="1">
    <location>
        <begin position="366"/>
        <end position="394"/>
    </location>
</feature>
<name>A0AAN9U5X4_9PEZI</name>
<feature type="compositionally biased region" description="Basic and acidic residues" evidence="1">
    <location>
        <begin position="331"/>
        <end position="365"/>
    </location>
</feature>
<reference evidence="2 3" key="1">
    <citation type="submission" date="2024-02" db="EMBL/GenBank/DDBJ databases">
        <title>De novo assembly and annotation of 12 fungi associated with fruit tree decline syndrome in Ontario, Canada.</title>
        <authorList>
            <person name="Sulman M."/>
            <person name="Ellouze W."/>
            <person name="Ilyukhin E."/>
        </authorList>
    </citation>
    <scope>NUCLEOTIDE SEQUENCE [LARGE SCALE GENOMIC DNA]</scope>
    <source>
        <strain evidence="2 3">M11/M66-122</strain>
    </source>
</reference>
<accession>A0AAN9U5X4</accession>
<keyword evidence="3" id="KW-1185">Reference proteome</keyword>
<proteinExistence type="predicted"/>
<dbReference type="Proteomes" id="UP001320420">
    <property type="component" value="Unassembled WGS sequence"/>
</dbReference>
<organism evidence="2 3">
    <name type="scientific">Diatrype stigma</name>
    <dbReference type="NCBI Taxonomy" id="117547"/>
    <lineage>
        <taxon>Eukaryota</taxon>
        <taxon>Fungi</taxon>
        <taxon>Dikarya</taxon>
        <taxon>Ascomycota</taxon>
        <taxon>Pezizomycotina</taxon>
        <taxon>Sordariomycetes</taxon>
        <taxon>Xylariomycetidae</taxon>
        <taxon>Xylariales</taxon>
        <taxon>Diatrypaceae</taxon>
        <taxon>Diatrype</taxon>
    </lineage>
</organism>
<comment type="caution">
    <text evidence="2">The sequence shown here is derived from an EMBL/GenBank/DDBJ whole genome shotgun (WGS) entry which is preliminary data.</text>
</comment>
<gene>
    <name evidence="2" type="ORF">SLS62_011042</name>
</gene>
<protein>
    <submittedName>
        <fullName evidence="2">Uncharacterized protein</fullName>
    </submittedName>
</protein>
<feature type="region of interest" description="Disordered" evidence="1">
    <location>
        <begin position="313"/>
        <end position="406"/>
    </location>
</feature>